<proteinExistence type="inferred from homology"/>
<dbReference type="GO" id="GO:0006614">
    <property type="term" value="P:SRP-dependent cotranslational protein targeting to membrane"/>
    <property type="evidence" value="ECO:0007669"/>
    <property type="project" value="InterPro"/>
</dbReference>
<keyword evidence="4 9" id="KW-0378">Hydrolase</keyword>
<dbReference type="GO" id="GO:0003924">
    <property type="term" value="F:GTPase activity"/>
    <property type="evidence" value="ECO:0007669"/>
    <property type="project" value="UniProtKB-UniRule"/>
</dbReference>
<dbReference type="AlphaFoldDB" id="A0A212RP14"/>
<dbReference type="SUPFAM" id="SSF52540">
    <property type="entry name" value="P-loop containing nucleoside triphosphate hydrolases"/>
    <property type="match status" value="1"/>
</dbReference>
<dbReference type="PANTHER" id="PTHR43134">
    <property type="entry name" value="SIGNAL RECOGNITION PARTICLE RECEPTOR SUBUNIT ALPHA"/>
    <property type="match status" value="1"/>
</dbReference>
<dbReference type="InterPro" id="IPR004390">
    <property type="entry name" value="SR_rcpt_FtsY"/>
</dbReference>
<accession>A0A212RP14</accession>
<dbReference type="PANTHER" id="PTHR43134:SF1">
    <property type="entry name" value="SIGNAL RECOGNITION PARTICLE RECEPTOR SUBUNIT ALPHA"/>
    <property type="match status" value="1"/>
</dbReference>
<dbReference type="EMBL" id="FYEK01000072">
    <property type="protein sequence ID" value="SNB74133.1"/>
    <property type="molecule type" value="Genomic_DNA"/>
</dbReference>
<evidence type="ECO:0000313" key="11">
    <source>
        <dbReference type="EMBL" id="SNB74133.1"/>
    </source>
</evidence>
<dbReference type="EC" id="3.6.5.4" evidence="9"/>
<comment type="subunit">
    <text evidence="9">Part of the signal recognition particle protein translocation system, which is composed of SRP and FtsY.</text>
</comment>
<evidence type="ECO:0000256" key="9">
    <source>
        <dbReference type="HAMAP-Rule" id="MF_00920"/>
    </source>
</evidence>
<comment type="subcellular location">
    <subcellularLocation>
        <location evidence="9">Cell membrane</location>
        <topology evidence="9">Peripheral membrane protein</topology>
        <orientation evidence="9">Cytoplasmic side</orientation>
    </subcellularLocation>
    <subcellularLocation>
        <location evidence="9">Cytoplasm</location>
    </subcellularLocation>
</comment>
<dbReference type="InParanoid" id="A0A212RP14"/>
<dbReference type="SMART" id="SM00962">
    <property type="entry name" value="SRP54"/>
    <property type="match status" value="1"/>
</dbReference>
<evidence type="ECO:0000259" key="10">
    <source>
        <dbReference type="PROSITE" id="PS00300"/>
    </source>
</evidence>
<dbReference type="InterPro" id="IPR003593">
    <property type="entry name" value="AAA+_ATPase"/>
</dbReference>
<protein>
    <recommendedName>
        <fullName evidence="9">Signal recognition particle receptor FtsY</fullName>
        <shortName evidence="9">SRP receptor</shortName>
        <ecNumber evidence="9">3.6.5.4</ecNumber>
    </recommendedName>
</protein>
<sequence length="309" mass="33177">MRSMLQALREGLARTRQAAFGRIAQLLGATEITPALWEELEAALIQADVGVRVAQELLDRLRERVRREGVTRAEDLRAMLKAELRALLKDPPPLNLGRDPLEVVLVVGVNGSGKTTTVAKLAHRFRQQGRRVLLAAADTFRAAAGEQLEIWADRAGVPCIGGQPGADPGAVLFDALQAARARGYDLVLADTAGRLHTKYNLMQELQKVRRVAAKAVPGAPHEVWLVLDATTGQNALPQAREFHQAVGVTGLILTKLDGTAKGGAVFAIARELGLPVRFVGVGEGLEDLLPFDADAFVEELFEDATGSPA</sequence>
<dbReference type="FunFam" id="3.40.50.300:FF:000053">
    <property type="entry name" value="Signal recognition particle receptor FtsY"/>
    <property type="match status" value="1"/>
</dbReference>
<dbReference type="OrthoDB" id="9804720at2"/>
<organism evidence="11 12">
    <name type="scientific">Thermoflexus hugenholtzii JAD2</name>
    <dbReference type="NCBI Taxonomy" id="877466"/>
    <lineage>
        <taxon>Bacteria</taxon>
        <taxon>Bacillati</taxon>
        <taxon>Chloroflexota</taxon>
        <taxon>Thermoflexia</taxon>
        <taxon>Thermoflexales</taxon>
        <taxon>Thermoflexaceae</taxon>
        <taxon>Thermoflexus</taxon>
    </lineage>
</organism>
<name>A0A212RP14_9CHLR</name>
<evidence type="ECO:0000256" key="4">
    <source>
        <dbReference type="ARBA" id="ARBA00022801"/>
    </source>
</evidence>
<keyword evidence="6 9" id="KW-0472">Membrane</keyword>
<dbReference type="InterPro" id="IPR036225">
    <property type="entry name" value="SRP/SRP_N"/>
</dbReference>
<keyword evidence="1 9" id="KW-1003">Cell membrane</keyword>
<dbReference type="InterPro" id="IPR013822">
    <property type="entry name" value="Signal_recog_particl_SRP54_hlx"/>
</dbReference>
<dbReference type="InterPro" id="IPR027417">
    <property type="entry name" value="P-loop_NTPase"/>
</dbReference>
<comment type="similarity">
    <text evidence="9">Belongs to the GTP-binding SRP family. FtsY subfamily.</text>
</comment>
<dbReference type="Proteomes" id="UP000197025">
    <property type="component" value="Unassembled WGS sequence"/>
</dbReference>
<dbReference type="InterPro" id="IPR000897">
    <property type="entry name" value="SRP54_GTPase_dom"/>
</dbReference>
<reference evidence="12" key="1">
    <citation type="submission" date="2017-06" db="EMBL/GenBank/DDBJ databases">
        <authorList>
            <person name="Varghese N."/>
            <person name="Submissions S."/>
        </authorList>
    </citation>
    <scope>NUCLEOTIDE SEQUENCE [LARGE SCALE GENOMIC DNA]</scope>
    <source>
        <strain evidence="12">JAD2</strain>
    </source>
</reference>
<evidence type="ECO:0000256" key="3">
    <source>
        <dbReference type="ARBA" id="ARBA00022741"/>
    </source>
</evidence>
<gene>
    <name evidence="9" type="primary">ftsY</name>
    <name evidence="11" type="ORF">SAMN02746019_00017490</name>
</gene>
<evidence type="ECO:0000256" key="6">
    <source>
        <dbReference type="ARBA" id="ARBA00023136"/>
    </source>
</evidence>
<dbReference type="SMART" id="SM00963">
    <property type="entry name" value="SRP54_N"/>
    <property type="match status" value="1"/>
</dbReference>
<feature type="binding site" evidence="9">
    <location>
        <begin position="108"/>
        <end position="115"/>
    </location>
    <ligand>
        <name>GTP</name>
        <dbReference type="ChEBI" id="CHEBI:37565"/>
    </ligand>
</feature>
<evidence type="ECO:0000256" key="1">
    <source>
        <dbReference type="ARBA" id="ARBA00022475"/>
    </source>
</evidence>
<keyword evidence="5 9" id="KW-0342">GTP-binding</keyword>
<dbReference type="FunFam" id="1.20.120.140:FF:000002">
    <property type="entry name" value="Signal recognition particle receptor FtsY"/>
    <property type="match status" value="1"/>
</dbReference>
<dbReference type="GO" id="GO:0005737">
    <property type="term" value="C:cytoplasm"/>
    <property type="evidence" value="ECO:0007669"/>
    <property type="project" value="UniProtKB-SubCell"/>
</dbReference>
<evidence type="ECO:0000256" key="5">
    <source>
        <dbReference type="ARBA" id="ARBA00023134"/>
    </source>
</evidence>
<dbReference type="Pfam" id="PF02881">
    <property type="entry name" value="SRP54_N"/>
    <property type="match status" value="1"/>
</dbReference>
<dbReference type="GO" id="GO:0005525">
    <property type="term" value="F:GTP binding"/>
    <property type="evidence" value="ECO:0007669"/>
    <property type="project" value="UniProtKB-UniRule"/>
</dbReference>
<dbReference type="SUPFAM" id="SSF47364">
    <property type="entry name" value="Domain of the SRP/SRP receptor G-proteins"/>
    <property type="match status" value="1"/>
</dbReference>
<feature type="domain" description="SRP54-type proteins GTP-binding" evidence="10">
    <location>
        <begin position="275"/>
        <end position="288"/>
    </location>
</feature>
<evidence type="ECO:0000256" key="7">
    <source>
        <dbReference type="ARBA" id="ARBA00023170"/>
    </source>
</evidence>
<dbReference type="PROSITE" id="PS00300">
    <property type="entry name" value="SRP54"/>
    <property type="match status" value="1"/>
</dbReference>
<dbReference type="FunCoup" id="A0A212RP14">
    <property type="interactions" value="412"/>
</dbReference>
<keyword evidence="7 9" id="KW-0675">Receptor</keyword>
<evidence type="ECO:0000313" key="12">
    <source>
        <dbReference type="Proteomes" id="UP000197025"/>
    </source>
</evidence>
<dbReference type="Gene3D" id="1.20.120.140">
    <property type="entry name" value="Signal recognition particle SRP54, nucleotide-binding domain"/>
    <property type="match status" value="1"/>
</dbReference>
<dbReference type="GO" id="GO:0005886">
    <property type="term" value="C:plasma membrane"/>
    <property type="evidence" value="ECO:0007669"/>
    <property type="project" value="UniProtKB-SubCell"/>
</dbReference>
<dbReference type="Pfam" id="PF00448">
    <property type="entry name" value="SRP54"/>
    <property type="match status" value="1"/>
</dbReference>
<dbReference type="HAMAP" id="MF_00920">
    <property type="entry name" value="FtsY"/>
    <property type="match status" value="1"/>
</dbReference>
<dbReference type="SMART" id="SM00382">
    <property type="entry name" value="AAA"/>
    <property type="match status" value="1"/>
</dbReference>
<evidence type="ECO:0000256" key="8">
    <source>
        <dbReference type="ARBA" id="ARBA00048027"/>
    </source>
</evidence>
<comment type="function">
    <text evidence="9">Involved in targeting and insertion of nascent membrane proteins into the cytoplasmic membrane. Acts as a receptor for the complex formed by the signal recognition particle (SRP) and the ribosome-nascent chain (RNC).</text>
</comment>
<feature type="binding site" evidence="9">
    <location>
        <begin position="190"/>
        <end position="194"/>
    </location>
    <ligand>
        <name>GTP</name>
        <dbReference type="ChEBI" id="CHEBI:37565"/>
    </ligand>
</feature>
<comment type="catalytic activity">
    <reaction evidence="8 9">
        <text>GTP + H2O = GDP + phosphate + H(+)</text>
        <dbReference type="Rhea" id="RHEA:19669"/>
        <dbReference type="ChEBI" id="CHEBI:15377"/>
        <dbReference type="ChEBI" id="CHEBI:15378"/>
        <dbReference type="ChEBI" id="CHEBI:37565"/>
        <dbReference type="ChEBI" id="CHEBI:43474"/>
        <dbReference type="ChEBI" id="CHEBI:58189"/>
        <dbReference type="EC" id="3.6.5.4"/>
    </reaction>
</comment>
<dbReference type="CDD" id="cd17874">
    <property type="entry name" value="FtsY"/>
    <property type="match status" value="1"/>
</dbReference>
<keyword evidence="3 9" id="KW-0547">Nucleotide-binding</keyword>
<keyword evidence="12" id="KW-1185">Reference proteome</keyword>
<evidence type="ECO:0000256" key="2">
    <source>
        <dbReference type="ARBA" id="ARBA00022490"/>
    </source>
</evidence>
<dbReference type="RefSeq" id="WP_088572269.1">
    <property type="nucleotide sequence ID" value="NZ_FYEK01000072.1"/>
</dbReference>
<keyword evidence="2 9" id="KW-0963">Cytoplasm</keyword>
<dbReference type="InterPro" id="IPR042101">
    <property type="entry name" value="SRP54_N_sf"/>
</dbReference>
<feature type="binding site" evidence="9">
    <location>
        <begin position="254"/>
        <end position="257"/>
    </location>
    <ligand>
        <name>GTP</name>
        <dbReference type="ChEBI" id="CHEBI:37565"/>
    </ligand>
</feature>
<dbReference type="GO" id="GO:0005047">
    <property type="term" value="F:signal recognition particle binding"/>
    <property type="evidence" value="ECO:0007669"/>
    <property type="project" value="TreeGrafter"/>
</dbReference>
<dbReference type="Gene3D" id="3.40.50.300">
    <property type="entry name" value="P-loop containing nucleotide triphosphate hydrolases"/>
    <property type="match status" value="1"/>
</dbReference>
<dbReference type="NCBIfam" id="TIGR00064">
    <property type="entry name" value="ftsY"/>
    <property type="match status" value="1"/>
</dbReference>